<keyword evidence="10" id="KW-1185">Reference proteome</keyword>
<keyword evidence="2 7" id="KW-0349">Heme</keyword>
<dbReference type="Pfam" id="PF03918">
    <property type="entry name" value="CcmH"/>
    <property type="match status" value="1"/>
</dbReference>
<dbReference type="STRING" id="709986.Deima_1147"/>
<evidence type="ECO:0000313" key="10">
    <source>
        <dbReference type="Proteomes" id="UP000008635"/>
    </source>
</evidence>
<dbReference type="InterPro" id="IPR051263">
    <property type="entry name" value="C-type_cytochrome_biogenesis"/>
</dbReference>
<dbReference type="GO" id="GO:0005886">
    <property type="term" value="C:plasma membrane"/>
    <property type="evidence" value="ECO:0007669"/>
    <property type="project" value="TreeGrafter"/>
</dbReference>
<dbReference type="CDD" id="cd16378">
    <property type="entry name" value="CcmH_N"/>
    <property type="match status" value="1"/>
</dbReference>
<keyword evidence="7" id="KW-0472">Membrane</keyword>
<dbReference type="Gene3D" id="1.10.8.640">
    <property type="entry name" value="Cytochrome C biogenesis protein"/>
    <property type="match status" value="1"/>
</dbReference>
<keyword evidence="5" id="KW-0201">Cytochrome c-type biogenesis</keyword>
<keyword evidence="7" id="KW-1133">Transmembrane helix</keyword>
<sequence length="147" mass="15882" precursor="true">MRTLLALLLCLAGVALALTPAQEGRALSIGNRLRCPVCQGLPITESGNTISKQMLREVREQVQSGRSDADIFAFFATRYGDTVLLDPPKSGVNLLLWGLPAVMFAIGGAVLFGYLRRARLPVTAPDVSPEALARVDAELARHDKERP</sequence>
<feature type="signal peptide" evidence="7">
    <location>
        <begin position="1"/>
        <end position="17"/>
    </location>
</feature>
<feature type="transmembrane region" description="Helical" evidence="7">
    <location>
        <begin position="94"/>
        <end position="115"/>
    </location>
</feature>
<dbReference type="PANTHER" id="PTHR47870:SF1">
    <property type="entry name" value="CYTOCHROME C-TYPE BIOGENESIS PROTEIN CCMH"/>
    <property type="match status" value="1"/>
</dbReference>
<evidence type="ECO:0000313" key="9">
    <source>
        <dbReference type="EMBL" id="ADV66799.1"/>
    </source>
</evidence>
<evidence type="ECO:0000256" key="3">
    <source>
        <dbReference type="ARBA" id="ARBA00022723"/>
    </source>
</evidence>
<proteinExistence type="inferred from homology"/>
<dbReference type="RefSeq" id="WP_013556304.1">
    <property type="nucleotide sequence ID" value="NC_014958.1"/>
</dbReference>
<keyword evidence="7" id="KW-0812">Transmembrane</keyword>
<protein>
    <recommendedName>
        <fullName evidence="7">Cytochrome c-type biogenesis protein</fullName>
    </recommendedName>
</protein>
<dbReference type="AlphaFoldDB" id="E8U6W0"/>
<reference evidence="10" key="2">
    <citation type="submission" date="2011-01" db="EMBL/GenBank/DDBJ databases">
        <title>The complete genome of Deinococcus maricopensis DSM 21211.</title>
        <authorList>
            <consortium name="US DOE Joint Genome Institute (JGI-PGF)"/>
            <person name="Lucas S."/>
            <person name="Copeland A."/>
            <person name="Lapidus A."/>
            <person name="Goodwin L."/>
            <person name="Pitluck S."/>
            <person name="Kyrpides N."/>
            <person name="Mavromatis K."/>
            <person name="Pagani I."/>
            <person name="Ivanova N."/>
            <person name="Ovchinnikova G."/>
            <person name="Zeytun A."/>
            <person name="Detter J.C."/>
            <person name="Han C."/>
            <person name="Land M."/>
            <person name="Hauser L."/>
            <person name="Markowitz V."/>
            <person name="Cheng J.-F."/>
            <person name="Hugenholtz P."/>
            <person name="Woyke T."/>
            <person name="Wu D."/>
            <person name="Pukall R."/>
            <person name="Gehrich-Schroeter G."/>
            <person name="Brambilla E."/>
            <person name="Klenk H.-P."/>
            <person name="Eisen J.A."/>
        </authorList>
    </citation>
    <scope>NUCLEOTIDE SEQUENCE [LARGE SCALE GENOMIC DNA]</scope>
    <source>
        <strain evidence="10">DSM 21211 / LMG 22137 / NRRL B-23946 / LB-34</strain>
    </source>
</reference>
<dbReference type="InterPro" id="IPR005616">
    <property type="entry name" value="CcmH/CycL/Ccl2/NrfF_N"/>
</dbReference>
<dbReference type="Proteomes" id="UP000008635">
    <property type="component" value="Chromosome"/>
</dbReference>
<evidence type="ECO:0000256" key="6">
    <source>
        <dbReference type="ARBA" id="ARBA00023004"/>
    </source>
</evidence>
<reference evidence="9 10" key="1">
    <citation type="journal article" date="2011" name="Stand. Genomic Sci.">
        <title>Complete genome sequence of Deinococcus maricopensis type strain (LB-34).</title>
        <authorList>
            <person name="Pukall R."/>
            <person name="Zeytun A."/>
            <person name="Lucas S."/>
            <person name="Lapidus A."/>
            <person name="Hammon N."/>
            <person name="Deshpande S."/>
            <person name="Nolan M."/>
            <person name="Cheng J.F."/>
            <person name="Pitluck S."/>
            <person name="Liolios K."/>
            <person name="Pagani I."/>
            <person name="Mikhailova N."/>
            <person name="Ivanova N."/>
            <person name="Mavromatis K."/>
            <person name="Pati A."/>
            <person name="Tapia R."/>
            <person name="Han C."/>
            <person name="Goodwin L."/>
            <person name="Chen A."/>
            <person name="Palaniappan K."/>
            <person name="Land M."/>
            <person name="Hauser L."/>
            <person name="Chang Y.J."/>
            <person name="Jeffries C.D."/>
            <person name="Brambilla E.M."/>
            <person name="Rohde M."/>
            <person name="Goker M."/>
            <person name="Detter J.C."/>
            <person name="Woyke T."/>
            <person name="Bristow J."/>
            <person name="Eisen J.A."/>
            <person name="Markowitz V."/>
            <person name="Hugenholtz P."/>
            <person name="Kyrpides N.C."/>
            <person name="Klenk H.P."/>
        </authorList>
    </citation>
    <scope>NUCLEOTIDE SEQUENCE [LARGE SCALE GENOMIC DNA]</scope>
    <source>
        <strain evidence="10">DSM 21211 / LMG 22137 / NRRL B-23946 / LB-34</strain>
    </source>
</reference>
<evidence type="ECO:0000256" key="7">
    <source>
        <dbReference type="RuleBase" id="RU364112"/>
    </source>
</evidence>
<comment type="similarity">
    <text evidence="1 7">Belongs to the CcmH/CycL/Ccl2/NrfF family.</text>
</comment>
<feature type="domain" description="CcmH/CycL/Ccl2/NrfF N-terminal" evidence="8">
    <location>
        <begin position="19"/>
        <end position="137"/>
    </location>
</feature>
<keyword evidence="3 7" id="KW-0479">Metal-binding</keyword>
<accession>E8U6W0</accession>
<organism evidence="9 10">
    <name type="scientific">Deinococcus maricopensis (strain DSM 21211 / LMG 22137 / NRRL B-23946 / LB-34)</name>
    <dbReference type="NCBI Taxonomy" id="709986"/>
    <lineage>
        <taxon>Bacteria</taxon>
        <taxon>Thermotogati</taxon>
        <taxon>Deinococcota</taxon>
        <taxon>Deinococci</taxon>
        <taxon>Deinococcales</taxon>
        <taxon>Deinococcaceae</taxon>
        <taxon>Deinococcus</taxon>
    </lineage>
</organism>
<gene>
    <name evidence="9" type="ordered locus">Deima_1147</name>
</gene>
<dbReference type="InterPro" id="IPR038297">
    <property type="entry name" value="CcmH/CycL/NrfF/Ccl2_sf"/>
</dbReference>
<dbReference type="HOGENOM" id="CLU_107187_2_2_0"/>
<dbReference type="KEGG" id="dmr:Deima_1147"/>
<evidence type="ECO:0000256" key="1">
    <source>
        <dbReference type="ARBA" id="ARBA00010342"/>
    </source>
</evidence>
<evidence type="ECO:0000256" key="5">
    <source>
        <dbReference type="ARBA" id="ARBA00022748"/>
    </source>
</evidence>
<comment type="function">
    <text evidence="7">Possible subunit of a heme lyase.</text>
</comment>
<dbReference type="GO" id="GO:0017004">
    <property type="term" value="P:cytochrome complex assembly"/>
    <property type="evidence" value="ECO:0007669"/>
    <property type="project" value="UniProtKB-KW"/>
</dbReference>
<evidence type="ECO:0000256" key="4">
    <source>
        <dbReference type="ARBA" id="ARBA00022729"/>
    </source>
</evidence>
<dbReference type="EMBL" id="CP002454">
    <property type="protein sequence ID" value="ADV66799.1"/>
    <property type="molecule type" value="Genomic_DNA"/>
</dbReference>
<evidence type="ECO:0000256" key="2">
    <source>
        <dbReference type="ARBA" id="ARBA00022617"/>
    </source>
</evidence>
<keyword evidence="6 7" id="KW-0408">Iron</keyword>
<dbReference type="GO" id="GO:0046872">
    <property type="term" value="F:metal ion binding"/>
    <property type="evidence" value="ECO:0007669"/>
    <property type="project" value="UniProtKB-KW"/>
</dbReference>
<dbReference type="PANTHER" id="PTHR47870">
    <property type="entry name" value="CYTOCHROME C-TYPE BIOGENESIS PROTEIN CCMH"/>
    <property type="match status" value="1"/>
</dbReference>
<dbReference type="eggNOG" id="COG3088">
    <property type="taxonomic scope" value="Bacteria"/>
</dbReference>
<dbReference type="OrthoDB" id="9804975at2"/>
<feature type="chain" id="PRO_5011022432" description="Cytochrome c-type biogenesis protein" evidence="7">
    <location>
        <begin position="18"/>
        <end position="147"/>
    </location>
</feature>
<name>E8U6W0_DEIML</name>
<evidence type="ECO:0000259" key="8">
    <source>
        <dbReference type="Pfam" id="PF03918"/>
    </source>
</evidence>
<keyword evidence="4 7" id="KW-0732">Signal</keyword>